<accession>A0A382ARA1</accession>
<proteinExistence type="predicted"/>
<dbReference type="EMBL" id="UINC01026476">
    <property type="protein sequence ID" value="SVB03998.1"/>
    <property type="molecule type" value="Genomic_DNA"/>
</dbReference>
<name>A0A382ARA1_9ZZZZ</name>
<reference evidence="1" key="1">
    <citation type="submission" date="2018-05" db="EMBL/GenBank/DDBJ databases">
        <authorList>
            <person name="Lanie J.A."/>
            <person name="Ng W.-L."/>
            <person name="Kazmierczak K.M."/>
            <person name="Andrzejewski T.M."/>
            <person name="Davidsen T.M."/>
            <person name="Wayne K.J."/>
            <person name="Tettelin H."/>
            <person name="Glass J.I."/>
            <person name="Rusch D."/>
            <person name="Podicherti R."/>
            <person name="Tsui H.-C.T."/>
            <person name="Winkler M.E."/>
        </authorList>
    </citation>
    <scope>NUCLEOTIDE SEQUENCE</scope>
</reference>
<organism evidence="1">
    <name type="scientific">marine metagenome</name>
    <dbReference type="NCBI Taxonomy" id="408172"/>
    <lineage>
        <taxon>unclassified sequences</taxon>
        <taxon>metagenomes</taxon>
        <taxon>ecological metagenomes</taxon>
    </lineage>
</organism>
<dbReference type="AlphaFoldDB" id="A0A382ARA1"/>
<protein>
    <submittedName>
        <fullName evidence="1">Uncharacterized protein</fullName>
    </submittedName>
</protein>
<sequence>MIIISKNYTTMWVLLSFTTPSRRFRFEVEKFG</sequence>
<evidence type="ECO:0000313" key="1">
    <source>
        <dbReference type="EMBL" id="SVB03998.1"/>
    </source>
</evidence>
<gene>
    <name evidence="1" type="ORF">METZ01_LOCUS156852</name>
</gene>